<comment type="similarity">
    <text evidence="2">Belongs to the RLP family.</text>
</comment>
<keyword evidence="7" id="KW-1133">Transmembrane helix</keyword>
<evidence type="ECO:0000256" key="1">
    <source>
        <dbReference type="ARBA" id="ARBA00004251"/>
    </source>
</evidence>
<accession>A0AAN7LUS4</accession>
<dbReference type="Proteomes" id="UP001346149">
    <property type="component" value="Unassembled WGS sequence"/>
</dbReference>
<dbReference type="InterPro" id="IPR032675">
    <property type="entry name" value="LRR_dom_sf"/>
</dbReference>
<dbReference type="Pfam" id="PF00560">
    <property type="entry name" value="LRR_1"/>
    <property type="match status" value="4"/>
</dbReference>
<evidence type="ECO:0000256" key="5">
    <source>
        <dbReference type="ARBA" id="ARBA00022692"/>
    </source>
</evidence>
<evidence type="ECO:0000256" key="3">
    <source>
        <dbReference type="ARBA" id="ARBA00022475"/>
    </source>
</evidence>
<dbReference type="PRINTS" id="PR00019">
    <property type="entry name" value="LEURICHRPT"/>
</dbReference>
<keyword evidence="4" id="KW-0433">Leucine-rich repeat</keyword>
<sequence length="499" mass="55682">MAGCNLNEFPAFLEKLDSLAELDLSHNSLSGYIPEWFLGSRLQTLSYLNLSGNSLMGFPRDLSYYNSSQLESIDLRFNKLRGSLPLPSRQPPIYLVSNNMLSGEIPPEICGTDGNFFSVLDLSKNNFTGELPQCFGQLNWNLDVLALHSNNFRGRIPSFCSSGGSYHTPKMIDLSDNQFEGPLPRSLSNCSSITFLNVGNNKINDSFPSWLGSLPNLGVLILRSNYFHGGIEEPESGSVFPQLQIIDISFNYFQGSLPASYFQYWRYMEEYGHENTNYLSAYMFGPWVVANDYPIYDFSMTIINKGVEMEYRKILGYFKVLDLSSNNFTGNIPGSISSLHGLHLLNISNNLLTGSIPPSLGALTRLEALDLSRNDLSGEIPQQLTELKSISLLNVSYNNLSGPIPKGNQFDTFPNNSYWGNPRLCGDPLSRKCGSSMLLSPPSQKDEGPDAQFEVEWKAVAAGYAVTFVMGIVIGHKMITKHASWFAKTFGLRQLMRRR</sequence>
<dbReference type="AlphaFoldDB" id="A0AAN7LUS4"/>
<keyword evidence="9" id="KW-0675">Receptor</keyword>
<organism evidence="11 12">
    <name type="scientific">Trapa natans</name>
    <name type="common">Water chestnut</name>
    <dbReference type="NCBI Taxonomy" id="22666"/>
    <lineage>
        <taxon>Eukaryota</taxon>
        <taxon>Viridiplantae</taxon>
        <taxon>Streptophyta</taxon>
        <taxon>Embryophyta</taxon>
        <taxon>Tracheophyta</taxon>
        <taxon>Spermatophyta</taxon>
        <taxon>Magnoliopsida</taxon>
        <taxon>eudicotyledons</taxon>
        <taxon>Gunneridae</taxon>
        <taxon>Pentapetalae</taxon>
        <taxon>rosids</taxon>
        <taxon>malvids</taxon>
        <taxon>Myrtales</taxon>
        <taxon>Lythraceae</taxon>
        <taxon>Trapa</taxon>
    </lineage>
</organism>
<dbReference type="EMBL" id="JAXQNO010000009">
    <property type="protein sequence ID" value="KAK4791369.1"/>
    <property type="molecule type" value="Genomic_DNA"/>
</dbReference>
<keyword evidence="5" id="KW-0812">Transmembrane</keyword>
<gene>
    <name evidence="11" type="ORF">SAY86_031782</name>
</gene>
<evidence type="ECO:0000256" key="7">
    <source>
        <dbReference type="ARBA" id="ARBA00022989"/>
    </source>
</evidence>
<evidence type="ECO:0000256" key="8">
    <source>
        <dbReference type="ARBA" id="ARBA00023136"/>
    </source>
</evidence>
<evidence type="ECO:0000313" key="11">
    <source>
        <dbReference type="EMBL" id="KAK4791369.1"/>
    </source>
</evidence>
<dbReference type="GO" id="GO:0005886">
    <property type="term" value="C:plasma membrane"/>
    <property type="evidence" value="ECO:0007669"/>
    <property type="project" value="UniProtKB-SubCell"/>
</dbReference>
<evidence type="ECO:0000256" key="6">
    <source>
        <dbReference type="ARBA" id="ARBA00022737"/>
    </source>
</evidence>
<evidence type="ECO:0000313" key="12">
    <source>
        <dbReference type="Proteomes" id="UP001346149"/>
    </source>
</evidence>
<keyword evidence="8" id="KW-0472">Membrane</keyword>
<dbReference type="SUPFAM" id="SSF52058">
    <property type="entry name" value="L domain-like"/>
    <property type="match status" value="1"/>
</dbReference>
<keyword evidence="3" id="KW-1003">Cell membrane</keyword>
<keyword evidence="6" id="KW-0677">Repeat</keyword>
<dbReference type="Gene3D" id="3.80.10.10">
    <property type="entry name" value="Ribonuclease Inhibitor"/>
    <property type="match status" value="1"/>
</dbReference>
<protein>
    <submittedName>
        <fullName evidence="11">Uncharacterized protein</fullName>
    </submittedName>
</protein>
<dbReference type="Pfam" id="PF13855">
    <property type="entry name" value="LRR_8"/>
    <property type="match status" value="1"/>
</dbReference>
<comment type="subcellular location">
    <subcellularLocation>
        <location evidence="1">Cell membrane</location>
        <topology evidence="1">Single-pass type I membrane protein</topology>
    </subcellularLocation>
</comment>
<keyword evidence="12" id="KW-1185">Reference proteome</keyword>
<evidence type="ECO:0000256" key="9">
    <source>
        <dbReference type="ARBA" id="ARBA00023170"/>
    </source>
</evidence>
<dbReference type="PANTHER" id="PTHR27004:SF456">
    <property type="entry name" value="LEUCINE-RICH REPEAT-CONTAINING N-TERMINAL PLANT-TYPE DOMAIN-CONTAINING PROTEIN"/>
    <property type="match status" value="1"/>
</dbReference>
<evidence type="ECO:0000256" key="2">
    <source>
        <dbReference type="ARBA" id="ARBA00009592"/>
    </source>
</evidence>
<reference evidence="11 12" key="1">
    <citation type="journal article" date="2023" name="Hortic Res">
        <title>Pangenome of water caltrop reveals structural variations and asymmetric subgenome divergence after allopolyploidization.</title>
        <authorList>
            <person name="Zhang X."/>
            <person name="Chen Y."/>
            <person name="Wang L."/>
            <person name="Yuan Y."/>
            <person name="Fang M."/>
            <person name="Shi L."/>
            <person name="Lu R."/>
            <person name="Comes H.P."/>
            <person name="Ma Y."/>
            <person name="Chen Y."/>
            <person name="Huang G."/>
            <person name="Zhou Y."/>
            <person name="Zheng Z."/>
            <person name="Qiu Y."/>
        </authorList>
    </citation>
    <scope>NUCLEOTIDE SEQUENCE [LARGE SCALE GENOMIC DNA]</scope>
    <source>
        <strain evidence="11">F231</strain>
    </source>
</reference>
<dbReference type="FunFam" id="3.80.10.10:FF:000213">
    <property type="entry name" value="Tyrosine-sulfated glycopeptide receptor 1"/>
    <property type="match status" value="1"/>
</dbReference>
<evidence type="ECO:0000256" key="4">
    <source>
        <dbReference type="ARBA" id="ARBA00022614"/>
    </source>
</evidence>
<dbReference type="InterPro" id="IPR003591">
    <property type="entry name" value="Leu-rich_rpt_typical-subtyp"/>
</dbReference>
<dbReference type="InterPro" id="IPR001611">
    <property type="entry name" value="Leu-rich_rpt"/>
</dbReference>
<dbReference type="PANTHER" id="PTHR27004">
    <property type="entry name" value="RECEPTOR-LIKE PROTEIN 12 ISOFORM X1"/>
    <property type="match status" value="1"/>
</dbReference>
<evidence type="ECO:0000256" key="10">
    <source>
        <dbReference type="ARBA" id="ARBA00023180"/>
    </source>
</evidence>
<proteinExistence type="inferred from homology"/>
<comment type="caution">
    <text evidence="11">The sequence shown here is derived from an EMBL/GenBank/DDBJ whole genome shotgun (WGS) entry which is preliminary data.</text>
</comment>
<keyword evidence="10" id="KW-0325">Glycoprotein</keyword>
<name>A0AAN7LUS4_TRANT</name>
<dbReference type="SMART" id="SM00369">
    <property type="entry name" value="LRR_TYP"/>
    <property type="match status" value="3"/>
</dbReference>